<protein>
    <recommendedName>
        <fullName evidence="8">Membrane-associated proteins in eicosanoid and glutathione metabolism</fullName>
    </recommendedName>
</protein>
<dbReference type="Gene3D" id="1.20.120.550">
    <property type="entry name" value="Membrane associated eicosanoid/glutathione metabolism-like domain"/>
    <property type="match status" value="1"/>
</dbReference>
<dbReference type="Proteomes" id="UP000305948">
    <property type="component" value="Unassembled WGS sequence"/>
</dbReference>
<comment type="subcellular location">
    <subcellularLocation>
        <location evidence="1">Membrane</location>
    </subcellularLocation>
</comment>
<dbReference type="PANTHER" id="PTHR35371">
    <property type="entry name" value="INNER MEMBRANE PROTEIN"/>
    <property type="match status" value="1"/>
</dbReference>
<gene>
    <name evidence="6" type="ORF">OE88DRAFT_434138</name>
</gene>
<dbReference type="Pfam" id="PF01124">
    <property type="entry name" value="MAPEG"/>
    <property type="match status" value="1"/>
</dbReference>
<feature type="transmembrane region" description="Helical" evidence="5">
    <location>
        <begin position="12"/>
        <end position="31"/>
    </location>
</feature>
<sequence length="156" mass="16826">MAISLSSPLSLYSIPVVWFIAFVNAPLRTAYIGKIAGRFNKPCSVDPRGNAQRLLAKHPEAGARAARMEAANANGNEVMPLWVAAVLAGNYAGLDEKTLNVASVAFIVLRAVYNYIYVNQNTQAHGNLRTLTWFAGIGVPLTLLIKAANKVLERSS</sequence>
<dbReference type="EMBL" id="ML213517">
    <property type="protein sequence ID" value="TFK48899.1"/>
    <property type="molecule type" value="Genomic_DNA"/>
</dbReference>
<organism evidence="6 7">
    <name type="scientific">Heliocybe sulcata</name>
    <dbReference type="NCBI Taxonomy" id="5364"/>
    <lineage>
        <taxon>Eukaryota</taxon>
        <taxon>Fungi</taxon>
        <taxon>Dikarya</taxon>
        <taxon>Basidiomycota</taxon>
        <taxon>Agaricomycotina</taxon>
        <taxon>Agaricomycetes</taxon>
        <taxon>Gloeophyllales</taxon>
        <taxon>Gloeophyllaceae</taxon>
        <taxon>Heliocybe</taxon>
    </lineage>
</organism>
<accession>A0A5C3MTT1</accession>
<evidence type="ECO:0000313" key="7">
    <source>
        <dbReference type="Proteomes" id="UP000305948"/>
    </source>
</evidence>
<evidence type="ECO:0000256" key="4">
    <source>
        <dbReference type="ARBA" id="ARBA00023136"/>
    </source>
</evidence>
<reference evidence="6 7" key="1">
    <citation type="journal article" date="2019" name="Nat. Ecol. Evol.">
        <title>Megaphylogeny resolves global patterns of mushroom evolution.</title>
        <authorList>
            <person name="Varga T."/>
            <person name="Krizsan K."/>
            <person name="Foldi C."/>
            <person name="Dima B."/>
            <person name="Sanchez-Garcia M."/>
            <person name="Sanchez-Ramirez S."/>
            <person name="Szollosi G.J."/>
            <person name="Szarkandi J.G."/>
            <person name="Papp V."/>
            <person name="Albert L."/>
            <person name="Andreopoulos W."/>
            <person name="Angelini C."/>
            <person name="Antonin V."/>
            <person name="Barry K.W."/>
            <person name="Bougher N.L."/>
            <person name="Buchanan P."/>
            <person name="Buyck B."/>
            <person name="Bense V."/>
            <person name="Catcheside P."/>
            <person name="Chovatia M."/>
            <person name="Cooper J."/>
            <person name="Damon W."/>
            <person name="Desjardin D."/>
            <person name="Finy P."/>
            <person name="Geml J."/>
            <person name="Haridas S."/>
            <person name="Hughes K."/>
            <person name="Justo A."/>
            <person name="Karasinski D."/>
            <person name="Kautmanova I."/>
            <person name="Kiss B."/>
            <person name="Kocsube S."/>
            <person name="Kotiranta H."/>
            <person name="LaButti K.M."/>
            <person name="Lechner B.E."/>
            <person name="Liimatainen K."/>
            <person name="Lipzen A."/>
            <person name="Lukacs Z."/>
            <person name="Mihaltcheva S."/>
            <person name="Morgado L.N."/>
            <person name="Niskanen T."/>
            <person name="Noordeloos M.E."/>
            <person name="Ohm R.A."/>
            <person name="Ortiz-Santana B."/>
            <person name="Ovrebo C."/>
            <person name="Racz N."/>
            <person name="Riley R."/>
            <person name="Savchenko A."/>
            <person name="Shiryaev A."/>
            <person name="Soop K."/>
            <person name="Spirin V."/>
            <person name="Szebenyi C."/>
            <person name="Tomsovsky M."/>
            <person name="Tulloss R.E."/>
            <person name="Uehling J."/>
            <person name="Grigoriev I.V."/>
            <person name="Vagvolgyi C."/>
            <person name="Papp T."/>
            <person name="Martin F.M."/>
            <person name="Miettinen O."/>
            <person name="Hibbett D.S."/>
            <person name="Nagy L.G."/>
        </authorList>
    </citation>
    <scope>NUCLEOTIDE SEQUENCE [LARGE SCALE GENOMIC DNA]</scope>
    <source>
        <strain evidence="6 7">OMC1185</strain>
    </source>
</reference>
<dbReference type="GO" id="GO:0016020">
    <property type="term" value="C:membrane"/>
    <property type="evidence" value="ECO:0007669"/>
    <property type="project" value="UniProtKB-SubCell"/>
</dbReference>
<keyword evidence="7" id="KW-1185">Reference proteome</keyword>
<dbReference type="SUPFAM" id="SSF161084">
    <property type="entry name" value="MAPEG domain-like"/>
    <property type="match status" value="1"/>
</dbReference>
<dbReference type="OrthoDB" id="2122304at2759"/>
<evidence type="ECO:0000256" key="1">
    <source>
        <dbReference type="ARBA" id="ARBA00004370"/>
    </source>
</evidence>
<proteinExistence type="predicted"/>
<keyword evidence="4 5" id="KW-0472">Membrane</keyword>
<dbReference type="InterPro" id="IPR023352">
    <property type="entry name" value="MAPEG-like_dom_sf"/>
</dbReference>
<evidence type="ECO:0000256" key="3">
    <source>
        <dbReference type="ARBA" id="ARBA00022989"/>
    </source>
</evidence>
<dbReference type="PANTHER" id="PTHR35371:SF1">
    <property type="entry name" value="BLR7753 PROTEIN"/>
    <property type="match status" value="1"/>
</dbReference>
<evidence type="ECO:0000256" key="2">
    <source>
        <dbReference type="ARBA" id="ARBA00022692"/>
    </source>
</evidence>
<evidence type="ECO:0000256" key="5">
    <source>
        <dbReference type="SAM" id="Phobius"/>
    </source>
</evidence>
<dbReference type="AlphaFoldDB" id="A0A5C3MTT1"/>
<name>A0A5C3MTT1_9AGAM</name>
<keyword evidence="2 5" id="KW-0812">Transmembrane</keyword>
<keyword evidence="3 5" id="KW-1133">Transmembrane helix</keyword>
<evidence type="ECO:0008006" key="8">
    <source>
        <dbReference type="Google" id="ProtNLM"/>
    </source>
</evidence>
<evidence type="ECO:0000313" key="6">
    <source>
        <dbReference type="EMBL" id="TFK48899.1"/>
    </source>
</evidence>
<dbReference type="InterPro" id="IPR001129">
    <property type="entry name" value="Membr-assoc_MAPEG"/>
</dbReference>